<dbReference type="Gene3D" id="1.25.40.20">
    <property type="entry name" value="Ankyrin repeat-containing domain"/>
    <property type="match status" value="2"/>
</dbReference>
<evidence type="ECO:0000256" key="1">
    <source>
        <dbReference type="PROSITE-ProRule" id="PRU00023"/>
    </source>
</evidence>
<evidence type="ECO:0000313" key="3">
    <source>
        <dbReference type="EMBL" id="KWX11773.1"/>
    </source>
</evidence>
<gene>
    <name evidence="3" type="ORF">QR46_4269</name>
</gene>
<feature type="region of interest" description="Disordered" evidence="2">
    <location>
        <begin position="266"/>
        <end position="304"/>
    </location>
</feature>
<dbReference type="PANTHER" id="PTHR24184">
    <property type="entry name" value="SI:CH211-189E2.2"/>
    <property type="match status" value="1"/>
</dbReference>
<organism evidence="3 4">
    <name type="scientific">Giardia duodenalis assemblage B</name>
    <dbReference type="NCBI Taxonomy" id="1394984"/>
    <lineage>
        <taxon>Eukaryota</taxon>
        <taxon>Metamonada</taxon>
        <taxon>Diplomonadida</taxon>
        <taxon>Hexamitidae</taxon>
        <taxon>Giardiinae</taxon>
        <taxon>Giardia</taxon>
    </lineage>
</organism>
<keyword evidence="1" id="KW-0040">ANK repeat</keyword>
<dbReference type="InterPro" id="IPR036770">
    <property type="entry name" value="Ankyrin_rpt-contain_sf"/>
</dbReference>
<feature type="region of interest" description="Disordered" evidence="2">
    <location>
        <begin position="323"/>
        <end position="405"/>
    </location>
</feature>
<feature type="compositionally biased region" description="Low complexity" evidence="2">
    <location>
        <begin position="385"/>
        <end position="397"/>
    </location>
</feature>
<dbReference type="InterPro" id="IPR002110">
    <property type="entry name" value="Ankyrin_rpt"/>
</dbReference>
<evidence type="ECO:0000313" key="4">
    <source>
        <dbReference type="Proteomes" id="UP000070089"/>
    </source>
</evidence>
<feature type="compositionally biased region" description="Polar residues" evidence="2">
    <location>
        <begin position="270"/>
        <end position="300"/>
    </location>
</feature>
<protein>
    <submittedName>
        <fullName evidence="3">Protein 21.1</fullName>
    </submittedName>
</protein>
<feature type="compositionally biased region" description="Basic and acidic residues" evidence="2">
    <location>
        <begin position="217"/>
        <end position="226"/>
    </location>
</feature>
<dbReference type="PANTHER" id="PTHR24184:SF11">
    <property type="entry name" value="ANKYRIN REPEAT AND SOCS BOX CONTAINING 3"/>
    <property type="match status" value="1"/>
</dbReference>
<dbReference type="EMBL" id="JXTI01000157">
    <property type="protein sequence ID" value="KWX11773.1"/>
    <property type="molecule type" value="Genomic_DNA"/>
</dbReference>
<dbReference type="PROSITE" id="PS50297">
    <property type="entry name" value="ANK_REP_REGION"/>
    <property type="match status" value="1"/>
</dbReference>
<reference evidence="3 4" key="1">
    <citation type="journal article" date="2015" name="Mol. Biochem. Parasitol.">
        <title>Identification of polymorphic genes for use in assemblage B genotyping assays through comparative genomics of multiple assemblage B Giardia duodenalis isolates.</title>
        <authorList>
            <person name="Wielinga C."/>
            <person name="Thompson R.C."/>
            <person name="Monis P."/>
            <person name="Ryan U."/>
        </authorList>
    </citation>
    <scope>NUCLEOTIDE SEQUENCE [LARGE SCALE GENOMIC DNA]</scope>
    <source>
        <strain evidence="3 4">BAH15c1</strain>
    </source>
</reference>
<feature type="repeat" description="ANK" evidence="1">
    <location>
        <begin position="559"/>
        <end position="591"/>
    </location>
</feature>
<name>A0A132NNV4_GIAIN</name>
<dbReference type="VEuPathDB" id="GiardiaDB:QR46_4269"/>
<feature type="region of interest" description="Disordered" evidence="2">
    <location>
        <begin position="209"/>
        <end position="251"/>
    </location>
</feature>
<dbReference type="Proteomes" id="UP000070089">
    <property type="component" value="Unassembled WGS sequence"/>
</dbReference>
<dbReference type="SMART" id="SM00248">
    <property type="entry name" value="ANK"/>
    <property type="match status" value="8"/>
</dbReference>
<evidence type="ECO:0000256" key="2">
    <source>
        <dbReference type="SAM" id="MobiDB-lite"/>
    </source>
</evidence>
<dbReference type="OrthoDB" id="539213at2759"/>
<feature type="compositionally biased region" description="Low complexity" evidence="2">
    <location>
        <begin position="333"/>
        <end position="367"/>
    </location>
</feature>
<dbReference type="SUPFAM" id="SSF48403">
    <property type="entry name" value="Ankyrin repeat"/>
    <property type="match status" value="2"/>
</dbReference>
<dbReference type="Pfam" id="PF12796">
    <property type="entry name" value="Ank_2"/>
    <property type="match status" value="3"/>
</dbReference>
<comment type="caution">
    <text evidence="3">The sequence shown here is derived from an EMBL/GenBank/DDBJ whole genome shotgun (WGS) entry which is preliminary data.</text>
</comment>
<dbReference type="PROSITE" id="PS50088">
    <property type="entry name" value="ANK_REPEAT"/>
    <property type="match status" value="1"/>
</dbReference>
<sequence>MLSEYGWFGAVKTRNYDKVIENVKEYHRSVDEEGNTGLMIALQKNDQYMMEILAPHEYGISNPEGLTALVQAMRAYNIDAVRILAKYESRFKTADGMAPIHIAVQMENSSLISILLPYSAAELNLYNQNALEYAAANGKANAAFCLLSDPNIYGPEDVKSAALTANNSGYPDMARKLYNWLDSYNCAMSINGKSMTSTSTRLSNSLQASMTSTGRVGLEESARDVPRSLTSSSRNMYTSATHTSTTRPFSGMASSYGSFVERNATHNDNLRLTPSYSAGNLRPSSNPRSPGSAMASSARSTKYGKPATENAFEYLQFKKTLADAETRPGSPAGSRSNSRTSSRSGSRTLGRTSSRTLRRGTGTLPTSFSTGALSMSMGGTGVGSRGSSRNRSGTPSGHYSVRGPNAFLHEKDPNFCSIFDPRTLVDRSPTMAFGATLGVPPDHNYNYVEHLPKKPQTHALYGPIVGYDPETINYTVTGDIVPRQIVTDPIVNQYSRPDLTDLMIAAKLGRIQLVQDKAVEQFLKRSKTGRTALIYAAQRNFIDIAKVLLQYEAGASDTLGYTALMYAASFGHLEMVETLMSAEAGHRRQSDGATALMAAAANGHLQCVHKLVPLEGCIHSRNGTTALMLAIKYNHKECAYFLMKHELKGYDDSISAVEQFCTECGREEYITDLRAHLRIH</sequence>
<feature type="compositionally biased region" description="Polar residues" evidence="2">
    <location>
        <begin position="228"/>
        <end position="251"/>
    </location>
</feature>
<proteinExistence type="predicted"/>
<dbReference type="AlphaFoldDB" id="A0A132NNV4"/>
<accession>A0A132NNV4</accession>